<comment type="caution">
    <text evidence="7">The sequence shown here is derived from an EMBL/GenBank/DDBJ whole genome shotgun (WGS) entry which is preliminary data.</text>
</comment>
<dbReference type="GO" id="GO:0004563">
    <property type="term" value="F:beta-N-acetylhexosaminidase activity"/>
    <property type="evidence" value="ECO:0007669"/>
    <property type="project" value="UniProtKB-EC"/>
</dbReference>
<evidence type="ECO:0000256" key="2">
    <source>
        <dbReference type="ARBA" id="ARBA00005336"/>
    </source>
</evidence>
<dbReference type="SUPFAM" id="SSF51445">
    <property type="entry name" value="(Trans)glycosidases"/>
    <property type="match status" value="1"/>
</dbReference>
<sequence>MTRRAFICGLAGHSLKPEERAFLSDTRPAGIILFARNVDSPKQVAALIDEAQDAAGGDGRMIVMVDQEGGRVQRLREPHWPKYPPARAFCAIEGADENRAEAANLCAQAMAADLAALGFNTTAAPVLDVPIPGADNIIGDRAYGEDVETVMALGRAVADGLLAQGILPIMKHIPGHGRAMADSHLALPVVHTPLAELEAHDFAPFRALNDIPMAMTAHVVFTAVDPAAPVTVSAKAIREVIRGYIGFDGLLMSDDLTMKALKGTPGENARAALAAGCDLALHCTGDLDEMRAVAAASPVLEGDARRRFESALALVKAPQSFDVAAAEEARAKSLVERI</sequence>
<keyword evidence="5 7" id="KW-0326">Glycosidase</keyword>
<dbReference type="PANTHER" id="PTHR30480:SF13">
    <property type="entry name" value="BETA-HEXOSAMINIDASE"/>
    <property type="match status" value="1"/>
</dbReference>
<comment type="catalytic activity">
    <reaction evidence="1">
        <text>Hydrolysis of terminal non-reducing N-acetyl-D-hexosamine residues in N-acetyl-beta-D-hexosaminides.</text>
        <dbReference type="EC" id="3.2.1.52"/>
    </reaction>
</comment>
<comment type="similarity">
    <text evidence="2">Belongs to the glycosyl hydrolase 3 family.</text>
</comment>
<gene>
    <name evidence="7" type="primary">nagZ</name>
    <name evidence="7" type="ORF">JDN41_12670</name>
</gene>
<dbReference type="PANTHER" id="PTHR30480">
    <property type="entry name" value="BETA-HEXOSAMINIDASE-RELATED"/>
    <property type="match status" value="1"/>
</dbReference>
<evidence type="ECO:0000256" key="1">
    <source>
        <dbReference type="ARBA" id="ARBA00001231"/>
    </source>
</evidence>
<evidence type="ECO:0000256" key="3">
    <source>
        <dbReference type="ARBA" id="ARBA00012663"/>
    </source>
</evidence>
<organism evidence="7 8">
    <name type="scientific">Rhodomicrobium udaipurense</name>
    <dbReference type="NCBI Taxonomy" id="1202716"/>
    <lineage>
        <taxon>Bacteria</taxon>
        <taxon>Pseudomonadati</taxon>
        <taxon>Pseudomonadota</taxon>
        <taxon>Alphaproteobacteria</taxon>
        <taxon>Hyphomicrobiales</taxon>
        <taxon>Hyphomicrobiaceae</taxon>
        <taxon>Rhodomicrobium</taxon>
    </lineage>
</organism>
<accession>A0A8I1GHQ9</accession>
<evidence type="ECO:0000313" key="7">
    <source>
        <dbReference type="EMBL" id="MBJ7544401.1"/>
    </source>
</evidence>
<dbReference type="Proteomes" id="UP000623250">
    <property type="component" value="Unassembled WGS sequence"/>
</dbReference>
<dbReference type="InterPro" id="IPR050226">
    <property type="entry name" value="NagZ_Beta-hexosaminidase"/>
</dbReference>
<protein>
    <recommendedName>
        <fullName evidence="3">beta-N-acetylhexosaminidase</fullName>
        <ecNumber evidence="3">3.2.1.52</ecNumber>
    </recommendedName>
</protein>
<dbReference type="EMBL" id="JAEMUK010000078">
    <property type="protein sequence ID" value="MBJ7544401.1"/>
    <property type="molecule type" value="Genomic_DNA"/>
</dbReference>
<dbReference type="InterPro" id="IPR017853">
    <property type="entry name" value="GH"/>
</dbReference>
<dbReference type="AlphaFoldDB" id="A0A8I1GHQ9"/>
<dbReference type="EC" id="3.2.1.52" evidence="3"/>
<dbReference type="Pfam" id="PF00933">
    <property type="entry name" value="Glyco_hydro_3"/>
    <property type="match status" value="1"/>
</dbReference>
<dbReference type="GO" id="GO:0005975">
    <property type="term" value="P:carbohydrate metabolic process"/>
    <property type="evidence" value="ECO:0007669"/>
    <property type="project" value="InterPro"/>
</dbReference>
<evidence type="ECO:0000256" key="4">
    <source>
        <dbReference type="ARBA" id="ARBA00022801"/>
    </source>
</evidence>
<evidence type="ECO:0000256" key="5">
    <source>
        <dbReference type="ARBA" id="ARBA00023295"/>
    </source>
</evidence>
<dbReference type="RefSeq" id="WP_037237977.1">
    <property type="nucleotide sequence ID" value="NZ_JAEMUK010000078.1"/>
</dbReference>
<dbReference type="GO" id="GO:0009254">
    <property type="term" value="P:peptidoglycan turnover"/>
    <property type="evidence" value="ECO:0007669"/>
    <property type="project" value="TreeGrafter"/>
</dbReference>
<evidence type="ECO:0000259" key="6">
    <source>
        <dbReference type="Pfam" id="PF00933"/>
    </source>
</evidence>
<dbReference type="Gene3D" id="3.20.20.300">
    <property type="entry name" value="Glycoside hydrolase, family 3, N-terminal domain"/>
    <property type="match status" value="1"/>
</dbReference>
<name>A0A8I1GHQ9_9HYPH</name>
<proteinExistence type="inferred from homology"/>
<dbReference type="InterPro" id="IPR036962">
    <property type="entry name" value="Glyco_hydro_3_N_sf"/>
</dbReference>
<feature type="domain" description="Glycoside hydrolase family 3 N-terminal" evidence="6">
    <location>
        <begin position="16"/>
        <end position="295"/>
    </location>
</feature>
<reference evidence="7 8" key="1">
    <citation type="submission" date="2020-12" db="EMBL/GenBank/DDBJ databases">
        <title>Revised draft genomes of Rhodomicrobium vannielii ATCC 17100 and Rhodomicrobium udaipurense JA643.</title>
        <authorList>
            <person name="Conners E.M."/>
            <person name="Davenport E.J."/>
            <person name="Bose A."/>
        </authorList>
    </citation>
    <scope>NUCLEOTIDE SEQUENCE [LARGE SCALE GENOMIC DNA]</scope>
    <source>
        <strain evidence="7 8">JA643</strain>
    </source>
</reference>
<dbReference type="InterPro" id="IPR001764">
    <property type="entry name" value="Glyco_hydro_3_N"/>
</dbReference>
<dbReference type="NCBIfam" id="NF003740">
    <property type="entry name" value="PRK05337.1"/>
    <property type="match status" value="1"/>
</dbReference>
<evidence type="ECO:0000313" key="8">
    <source>
        <dbReference type="Proteomes" id="UP000623250"/>
    </source>
</evidence>
<keyword evidence="4 7" id="KW-0378">Hydrolase</keyword>
<keyword evidence="8" id="KW-1185">Reference proteome</keyword>